<feature type="transmembrane region" description="Helical" evidence="6">
    <location>
        <begin position="258"/>
        <end position="283"/>
    </location>
</feature>
<evidence type="ECO:0000259" key="7">
    <source>
        <dbReference type="Pfam" id="PF12698"/>
    </source>
</evidence>
<comment type="subcellular location">
    <subcellularLocation>
        <location evidence="1">Cell membrane</location>
        <topology evidence="1">Multi-pass membrane protein</topology>
    </subcellularLocation>
</comment>
<dbReference type="PANTHER" id="PTHR30294:SF38">
    <property type="entry name" value="TRANSPORT PERMEASE PROTEIN"/>
    <property type="match status" value="1"/>
</dbReference>
<evidence type="ECO:0000256" key="5">
    <source>
        <dbReference type="ARBA" id="ARBA00023136"/>
    </source>
</evidence>
<organism evidence="8 9">
    <name type="scientific">Neisseria lisongii</name>
    <dbReference type="NCBI Taxonomy" id="2912188"/>
    <lineage>
        <taxon>Bacteria</taxon>
        <taxon>Pseudomonadati</taxon>
        <taxon>Pseudomonadota</taxon>
        <taxon>Betaproteobacteria</taxon>
        <taxon>Neisseriales</taxon>
        <taxon>Neisseriaceae</taxon>
        <taxon>Neisseria</taxon>
    </lineage>
</organism>
<evidence type="ECO:0000256" key="2">
    <source>
        <dbReference type="ARBA" id="ARBA00022475"/>
    </source>
</evidence>
<accession>A0AAW5AHX4</accession>
<protein>
    <submittedName>
        <fullName evidence="8">ABC transporter permease</fullName>
    </submittedName>
</protein>
<dbReference type="AlphaFoldDB" id="A0AAW5AHX4"/>
<evidence type="ECO:0000256" key="3">
    <source>
        <dbReference type="ARBA" id="ARBA00022692"/>
    </source>
</evidence>
<feature type="transmembrane region" description="Helical" evidence="6">
    <location>
        <begin position="20"/>
        <end position="38"/>
    </location>
</feature>
<proteinExistence type="predicted"/>
<evidence type="ECO:0000313" key="8">
    <source>
        <dbReference type="EMBL" id="MCF7529226.1"/>
    </source>
</evidence>
<gene>
    <name evidence="8" type="ORF">L4H06_03135</name>
</gene>
<keyword evidence="3 6" id="KW-0812">Transmembrane</keyword>
<keyword evidence="4 6" id="KW-1133">Transmembrane helix</keyword>
<feature type="transmembrane region" description="Helical" evidence="6">
    <location>
        <begin position="325"/>
        <end position="349"/>
    </location>
</feature>
<name>A0AAW5AHX4_9NEIS</name>
<dbReference type="GO" id="GO:0140359">
    <property type="term" value="F:ABC-type transporter activity"/>
    <property type="evidence" value="ECO:0007669"/>
    <property type="project" value="InterPro"/>
</dbReference>
<dbReference type="GO" id="GO:0005886">
    <property type="term" value="C:plasma membrane"/>
    <property type="evidence" value="ECO:0007669"/>
    <property type="project" value="UniProtKB-SubCell"/>
</dbReference>
<evidence type="ECO:0000256" key="1">
    <source>
        <dbReference type="ARBA" id="ARBA00004651"/>
    </source>
</evidence>
<dbReference type="InterPro" id="IPR013525">
    <property type="entry name" value="ABC2_TM"/>
</dbReference>
<feature type="transmembrane region" description="Helical" evidence="6">
    <location>
        <begin position="214"/>
        <end position="233"/>
    </location>
</feature>
<dbReference type="PANTHER" id="PTHR30294">
    <property type="entry name" value="MEMBRANE COMPONENT OF ABC TRANSPORTER YHHJ-RELATED"/>
    <property type="match status" value="1"/>
</dbReference>
<dbReference type="Pfam" id="PF12698">
    <property type="entry name" value="ABC2_membrane_3"/>
    <property type="match status" value="1"/>
</dbReference>
<keyword evidence="2" id="KW-1003">Cell membrane</keyword>
<evidence type="ECO:0000313" key="9">
    <source>
        <dbReference type="Proteomes" id="UP001201397"/>
    </source>
</evidence>
<feature type="transmembrane region" description="Helical" evidence="6">
    <location>
        <begin position="295"/>
        <end position="319"/>
    </location>
</feature>
<comment type="caution">
    <text evidence="8">The sequence shown here is derived from an EMBL/GenBank/DDBJ whole genome shotgun (WGS) entry which is preliminary data.</text>
</comment>
<dbReference type="InterPro" id="IPR051449">
    <property type="entry name" value="ABC-2_transporter_component"/>
</dbReference>
<keyword evidence="5 6" id="KW-0472">Membrane</keyword>
<sequence>MLLVSIFKELRLLSRDLHGVAVLFIMPILFMLIMSAALSKGNELSRSGEIVLLAEKNNTLNQAFAKALSEENLNIRQGDLTDLALFQNGLQQGKFELLVINRNSTETLLEQDQGLELHLNPSVDLIWLSGIKGILQKHYTQQRLNDYFADNTIHLENNHLKQVKKIEHQVNQELEQKFTQIRAYLNNNMWQERYLNRQGDSVNKPNSVQHSVPAWLIFGMFFIMIPLSNVMAMERQTNTITRLRLAQASAWKLVVAKLIPYFLINQLQFLGMIALGYFVLPLLDMPMFRLSGDFTAYAVLASAVSLAALGYGLLISVIARTTEQAVVLGGGGIIIMAATGGIMVPVYIMPEIMQQIAQFSPMGWALTGFQNLLLNHYHLQQISPILWRLAAFAAATLATAVLIYRNQLKKQVRF</sequence>
<evidence type="ECO:0000256" key="4">
    <source>
        <dbReference type="ARBA" id="ARBA00022989"/>
    </source>
</evidence>
<feature type="transmembrane region" description="Helical" evidence="6">
    <location>
        <begin position="385"/>
        <end position="404"/>
    </location>
</feature>
<reference evidence="8" key="1">
    <citation type="submission" date="2022-01" db="EMBL/GenBank/DDBJ databases">
        <title>Neisseria sp. ZJ104.</title>
        <authorList>
            <person name="Yang C."/>
        </authorList>
    </citation>
    <scope>NUCLEOTIDE SEQUENCE</scope>
    <source>
        <strain evidence="8">ZJ104</strain>
    </source>
</reference>
<dbReference type="EMBL" id="JAKKDL010000003">
    <property type="protein sequence ID" value="MCF7529226.1"/>
    <property type="molecule type" value="Genomic_DNA"/>
</dbReference>
<evidence type="ECO:0000256" key="6">
    <source>
        <dbReference type="SAM" id="Phobius"/>
    </source>
</evidence>
<feature type="domain" description="ABC-2 type transporter transmembrane" evidence="7">
    <location>
        <begin position="23"/>
        <end position="401"/>
    </location>
</feature>
<dbReference type="Proteomes" id="UP001201397">
    <property type="component" value="Unassembled WGS sequence"/>
</dbReference>